<feature type="site" description="Transition state stabilizer" evidence="12">
    <location>
        <position position="14"/>
    </location>
</feature>
<dbReference type="Gene3D" id="3.40.1160.10">
    <property type="entry name" value="Acetylglutamate kinase-like"/>
    <property type="match status" value="1"/>
</dbReference>
<dbReference type="InterPro" id="IPR024192">
    <property type="entry name" value="Fosfomycin_R_FomA-type"/>
</dbReference>
<dbReference type="NCBIfam" id="NF040647">
    <property type="entry name" value="IPPK_Arch"/>
    <property type="match status" value="1"/>
</dbReference>
<evidence type="ECO:0000256" key="2">
    <source>
        <dbReference type="ARBA" id="ARBA00012908"/>
    </source>
</evidence>
<evidence type="ECO:0000313" key="18">
    <source>
        <dbReference type="Proteomes" id="UP000182125"/>
    </source>
</evidence>
<feature type="binding site" evidence="11">
    <location>
        <position position="53"/>
    </location>
    <ligand>
        <name>substrate</name>
    </ligand>
</feature>
<evidence type="ECO:0000256" key="4">
    <source>
        <dbReference type="ARBA" id="ARBA00022679"/>
    </source>
</evidence>
<protein>
    <recommendedName>
        <fullName evidence="3 10">Isopentenyl phosphate kinase</fullName>
        <shortName evidence="10">IPK</shortName>
        <ecNumber evidence="2 10">2.7.4.26</ecNumber>
    </recommendedName>
</protein>
<proteinExistence type="inferred from homology"/>
<evidence type="ECO:0000313" key="14">
    <source>
        <dbReference type="EMBL" id="ASJ11890.1"/>
    </source>
</evidence>
<reference evidence="15 17" key="1">
    <citation type="submission" date="2015-08" db="EMBL/GenBank/DDBJ databases">
        <title>Thermococcus thioreducens DSM 14981 genome sequencing.</title>
        <authorList>
            <person name="Hong S.-J."/>
            <person name="Kim M.-C."/>
            <person name="Shin J.-H."/>
        </authorList>
    </citation>
    <scope>NUCLEOTIDE SEQUENCE [LARGE SCALE GENOMIC DNA]</scope>
    <source>
        <strain evidence="15 17">DSM 14981</strain>
    </source>
</reference>
<dbReference type="OrthoDB" id="15328at2157"/>
<dbReference type="PANTHER" id="PTHR43654:SF1">
    <property type="entry name" value="ISOPENTENYL PHOSPHATE KINASE"/>
    <property type="match status" value="1"/>
</dbReference>
<comment type="function">
    <text evidence="10">Catalyzes the formation of isopentenyl diphosphate (IPP), the building block of all isoprenoids.</text>
</comment>
<organism evidence="15 17">
    <name type="scientific">Thermococcus thioreducens</name>
    <dbReference type="NCBI Taxonomy" id="277988"/>
    <lineage>
        <taxon>Archaea</taxon>
        <taxon>Methanobacteriati</taxon>
        <taxon>Methanobacteriota</taxon>
        <taxon>Thermococci</taxon>
        <taxon>Thermococcales</taxon>
        <taxon>Thermococcaceae</taxon>
        <taxon>Thermococcus</taxon>
    </lineage>
</organism>
<comment type="similarity">
    <text evidence="1 10">Belongs to the isopentenyl phosphate kinase family.</text>
</comment>
<feature type="binding site" evidence="11">
    <location>
        <position position="157"/>
    </location>
    <ligand>
        <name>substrate</name>
    </ligand>
</feature>
<keyword evidence="8" id="KW-0414">Isoprene biosynthesis</keyword>
<feature type="binding site" evidence="11">
    <location>
        <begin position="5"/>
        <end position="9"/>
    </location>
    <ligand>
        <name>ATP</name>
        <dbReference type="ChEBI" id="CHEBI:30616"/>
    </ligand>
</feature>
<keyword evidence="5 10" id="KW-0547">Nucleotide-binding</keyword>
<dbReference type="Proteomes" id="UP000051862">
    <property type="component" value="Unassembled WGS sequence"/>
</dbReference>
<evidence type="ECO:0000313" key="19">
    <source>
        <dbReference type="Proteomes" id="UP000250136"/>
    </source>
</evidence>
<gene>
    <name evidence="14" type="ORF">A3L14_02860</name>
    <name evidence="15" type="ORF">AMR53_09910</name>
    <name evidence="16" type="ORF">SAMN05216170_1707</name>
</gene>
<keyword evidence="19" id="KW-1185">Reference proteome</keyword>
<accession>A0A0Q2S2H4</accession>
<evidence type="ECO:0000256" key="10">
    <source>
        <dbReference type="PIRNR" id="PIRNR016496"/>
    </source>
</evidence>
<evidence type="ECO:0000256" key="11">
    <source>
        <dbReference type="PIRSR" id="PIRSR016496-1"/>
    </source>
</evidence>
<evidence type="ECO:0000256" key="1">
    <source>
        <dbReference type="ARBA" id="ARBA00010540"/>
    </source>
</evidence>
<name>A0A0Q2S2H4_9EURY</name>
<sequence length="265" mass="29197">MIIVKIGGSVFSDKKGEPENFDHETVRSIAREIAKFYPREDFIIVHGGGSFGHHYAKKYGIREGLPEDWDTANFRRIGFTETHQAMLRANANFIKAFIREGLPAFSVSTSSVFITENGEVVYGDLEIIERLLELRFIPVLFGDVSIDLAKGIDILSGDQIITYLAKMLEPEKVIFLMDVDGIYDGKPGEGGLIQNLPKGDIEALLERLHCTSAGTDVTGGICNKLREAKKIAEHSEVWFVNGKVPGRLGGAIRGDGFGTRINIGI</sequence>
<dbReference type="EMBL" id="LIXN01000018">
    <property type="protein sequence ID" value="KQH81699.1"/>
    <property type="molecule type" value="Genomic_DNA"/>
</dbReference>
<evidence type="ECO:0000256" key="6">
    <source>
        <dbReference type="ARBA" id="ARBA00022777"/>
    </source>
</evidence>
<evidence type="ECO:0000256" key="8">
    <source>
        <dbReference type="ARBA" id="ARBA00023229"/>
    </source>
</evidence>
<dbReference type="InterPro" id="IPR001048">
    <property type="entry name" value="Asp/Glu/Uridylate_kinase"/>
</dbReference>
<dbReference type="GO" id="GO:0016301">
    <property type="term" value="F:kinase activity"/>
    <property type="evidence" value="ECO:0007669"/>
    <property type="project" value="UniProtKB-KW"/>
</dbReference>
<evidence type="ECO:0000313" key="16">
    <source>
        <dbReference type="EMBL" id="SEW11962.1"/>
    </source>
</evidence>
<dbReference type="EC" id="2.7.4.26" evidence="2 10"/>
<dbReference type="SUPFAM" id="SSF53633">
    <property type="entry name" value="Carbamate kinase-like"/>
    <property type="match status" value="1"/>
</dbReference>
<evidence type="ECO:0000256" key="12">
    <source>
        <dbReference type="PIRSR" id="PIRSR016496-2"/>
    </source>
</evidence>
<dbReference type="KEGG" id="ttd:A3L14_02860"/>
<feature type="binding site" evidence="11">
    <location>
        <position position="49"/>
    </location>
    <ligand>
        <name>ATP</name>
        <dbReference type="ChEBI" id="CHEBI:30616"/>
    </ligand>
</feature>
<evidence type="ECO:0000313" key="15">
    <source>
        <dbReference type="EMBL" id="KQH81699.1"/>
    </source>
</evidence>
<evidence type="ECO:0000313" key="17">
    <source>
        <dbReference type="Proteomes" id="UP000051862"/>
    </source>
</evidence>
<feature type="binding site" evidence="11">
    <location>
        <position position="224"/>
    </location>
    <ligand>
        <name>ATP</name>
        <dbReference type="ChEBI" id="CHEBI:30616"/>
    </ligand>
</feature>
<evidence type="ECO:0000256" key="3">
    <source>
        <dbReference type="ARBA" id="ARBA00017267"/>
    </source>
</evidence>
<feature type="domain" description="Aspartate/glutamate/uridylate kinase" evidence="13">
    <location>
        <begin position="1"/>
        <end position="236"/>
    </location>
</feature>
<feature type="binding site" evidence="11">
    <location>
        <position position="48"/>
    </location>
    <ligand>
        <name>substrate</name>
    </ligand>
</feature>
<dbReference type="AlphaFoldDB" id="A0A0Q2S2H4"/>
<keyword evidence="4 10" id="KW-0808">Transferase</keyword>
<dbReference type="Pfam" id="PF00696">
    <property type="entry name" value="AA_kinase"/>
    <property type="match status" value="1"/>
</dbReference>
<dbReference type="GO" id="GO:0005829">
    <property type="term" value="C:cytosol"/>
    <property type="evidence" value="ECO:0007669"/>
    <property type="project" value="TreeGrafter"/>
</dbReference>
<comment type="catalytic activity">
    <reaction evidence="9 10">
        <text>isopentenyl phosphate + ATP = isopentenyl diphosphate + ADP</text>
        <dbReference type="Rhea" id="RHEA:33963"/>
        <dbReference type="ChEBI" id="CHEBI:30616"/>
        <dbReference type="ChEBI" id="CHEBI:65078"/>
        <dbReference type="ChEBI" id="CHEBI:128769"/>
        <dbReference type="ChEBI" id="CHEBI:456216"/>
        <dbReference type="EC" id="2.7.4.26"/>
    </reaction>
</comment>
<evidence type="ECO:0000259" key="13">
    <source>
        <dbReference type="Pfam" id="PF00696"/>
    </source>
</evidence>
<dbReference type="Proteomes" id="UP000182125">
    <property type="component" value="Unassembled WGS sequence"/>
</dbReference>
<dbReference type="GO" id="GO:0102043">
    <property type="term" value="F:isopentenyl phosphate kinase activity"/>
    <property type="evidence" value="ECO:0007669"/>
    <property type="project" value="UniProtKB-EC"/>
</dbReference>
<feature type="binding site" evidence="11">
    <location>
        <position position="178"/>
    </location>
    <ligand>
        <name>ATP</name>
        <dbReference type="ChEBI" id="CHEBI:30616"/>
    </ligand>
</feature>
<dbReference type="InterPro" id="IPR036393">
    <property type="entry name" value="AceGlu_kinase-like_sf"/>
</dbReference>
<dbReference type="PIRSF" id="PIRSF016496">
    <property type="entry name" value="Kin_FomA"/>
    <property type="match status" value="1"/>
</dbReference>
<dbReference type="EMBL" id="CP015105">
    <property type="protein sequence ID" value="ASJ11890.1"/>
    <property type="molecule type" value="Genomic_DNA"/>
</dbReference>
<dbReference type="GeneID" id="33333328"/>
<keyword evidence="7 10" id="KW-0067">ATP-binding</keyword>
<dbReference type="PANTHER" id="PTHR43654">
    <property type="entry name" value="GLUTAMATE 5-KINASE"/>
    <property type="match status" value="1"/>
</dbReference>
<dbReference type="CDD" id="cd04241">
    <property type="entry name" value="AAK_FomA-like"/>
    <property type="match status" value="1"/>
</dbReference>
<dbReference type="RefSeq" id="WP_055430104.1">
    <property type="nucleotide sequence ID" value="NZ_CP015105.1"/>
</dbReference>
<dbReference type="STRING" id="277988.SAMN05216170_1707"/>
<dbReference type="GO" id="GO:0005524">
    <property type="term" value="F:ATP binding"/>
    <property type="evidence" value="ECO:0007669"/>
    <property type="project" value="UniProtKB-KW"/>
</dbReference>
<keyword evidence="6 10" id="KW-0418">Kinase</keyword>
<evidence type="ECO:0000256" key="5">
    <source>
        <dbReference type="ARBA" id="ARBA00022741"/>
    </source>
</evidence>
<dbReference type="GO" id="GO:0016114">
    <property type="term" value="P:terpenoid biosynthetic process"/>
    <property type="evidence" value="ECO:0007669"/>
    <property type="project" value="TreeGrafter"/>
</dbReference>
<dbReference type="Proteomes" id="UP000250136">
    <property type="component" value="Chromosome"/>
</dbReference>
<dbReference type="PATRIC" id="fig|277988.4.peg.2087"/>
<comment type="subunit">
    <text evidence="10">Homodimer.</text>
</comment>
<feature type="binding site" evidence="11">
    <location>
        <position position="220"/>
    </location>
    <ligand>
        <name>ATP</name>
        <dbReference type="ChEBI" id="CHEBI:30616"/>
    </ligand>
</feature>
<reference evidence="16 18" key="3">
    <citation type="submission" date="2016-10" db="EMBL/GenBank/DDBJ databases">
        <authorList>
            <person name="de Groot N.N."/>
        </authorList>
    </citation>
    <scope>NUCLEOTIDE SEQUENCE [LARGE SCALE GENOMIC DNA]</scope>
    <source>
        <strain evidence="16 18">OGL-20</strain>
    </source>
</reference>
<reference evidence="14 19" key="2">
    <citation type="submission" date="2016-04" db="EMBL/GenBank/DDBJ databases">
        <title>Complete genome sequence of Thermococcus thioreducens type strain OGL-20P.</title>
        <authorList>
            <person name="Oger P.M."/>
        </authorList>
    </citation>
    <scope>NUCLEOTIDE SEQUENCE [LARGE SCALE GENOMIC DNA]</scope>
    <source>
        <strain evidence="14 19">OGL-20P</strain>
    </source>
</reference>
<dbReference type="EMBL" id="FOIW01000002">
    <property type="protein sequence ID" value="SEW11962.1"/>
    <property type="molecule type" value="Genomic_DNA"/>
</dbReference>
<evidence type="ECO:0000256" key="9">
    <source>
        <dbReference type="ARBA" id="ARBA00049063"/>
    </source>
</evidence>
<evidence type="ECO:0000256" key="7">
    <source>
        <dbReference type="ARBA" id="ARBA00022840"/>
    </source>
</evidence>